<evidence type="ECO:0000313" key="8">
    <source>
        <dbReference type="EMBL" id="KAG7174761.1"/>
    </source>
</evidence>
<evidence type="ECO:0000256" key="2">
    <source>
        <dbReference type="ARBA" id="ARBA00022771"/>
    </source>
</evidence>
<dbReference type="InterPro" id="IPR011011">
    <property type="entry name" value="Znf_FYVE_PHD"/>
</dbReference>
<feature type="region of interest" description="Disordered" evidence="6">
    <location>
        <begin position="150"/>
        <end position="181"/>
    </location>
</feature>
<dbReference type="InterPro" id="IPR001965">
    <property type="entry name" value="Znf_PHD"/>
</dbReference>
<keyword evidence="1" id="KW-0479">Metal-binding</keyword>
<feature type="non-terminal residue" evidence="8">
    <location>
        <position position="527"/>
    </location>
</feature>
<dbReference type="GO" id="GO:0008270">
    <property type="term" value="F:zinc ion binding"/>
    <property type="evidence" value="ECO:0007669"/>
    <property type="project" value="UniProtKB-KW"/>
</dbReference>
<evidence type="ECO:0000256" key="3">
    <source>
        <dbReference type="ARBA" id="ARBA00022833"/>
    </source>
</evidence>
<dbReference type="AlphaFoldDB" id="A0A8J5N7R1"/>
<organism evidence="8 9">
    <name type="scientific">Homarus americanus</name>
    <name type="common">American lobster</name>
    <dbReference type="NCBI Taxonomy" id="6706"/>
    <lineage>
        <taxon>Eukaryota</taxon>
        <taxon>Metazoa</taxon>
        <taxon>Ecdysozoa</taxon>
        <taxon>Arthropoda</taxon>
        <taxon>Crustacea</taxon>
        <taxon>Multicrustacea</taxon>
        <taxon>Malacostraca</taxon>
        <taxon>Eumalacostraca</taxon>
        <taxon>Eucarida</taxon>
        <taxon>Decapoda</taxon>
        <taxon>Pleocyemata</taxon>
        <taxon>Astacidea</taxon>
        <taxon>Nephropoidea</taxon>
        <taxon>Nephropidae</taxon>
        <taxon>Homarus</taxon>
    </lineage>
</organism>
<dbReference type="InterPro" id="IPR004918">
    <property type="entry name" value="Cdc37"/>
</dbReference>
<gene>
    <name evidence="8" type="primary">Cdc37-L</name>
    <name evidence="8" type="ORF">Hamer_G018074</name>
</gene>
<dbReference type="GO" id="GO:0031072">
    <property type="term" value="F:heat shock protein binding"/>
    <property type="evidence" value="ECO:0007669"/>
    <property type="project" value="TreeGrafter"/>
</dbReference>
<dbReference type="InterPro" id="IPR019787">
    <property type="entry name" value="Znf_PHD-finger"/>
</dbReference>
<reference evidence="8" key="1">
    <citation type="journal article" date="2021" name="Sci. Adv.">
        <title>The American lobster genome reveals insights on longevity, neural, and immune adaptations.</title>
        <authorList>
            <person name="Polinski J.M."/>
            <person name="Zimin A.V."/>
            <person name="Clark K.F."/>
            <person name="Kohn A.B."/>
            <person name="Sadowski N."/>
            <person name="Timp W."/>
            <person name="Ptitsyn A."/>
            <person name="Khanna P."/>
            <person name="Romanova D.Y."/>
            <person name="Williams P."/>
            <person name="Greenwood S.J."/>
            <person name="Moroz L.L."/>
            <person name="Walt D.R."/>
            <person name="Bodnar A.G."/>
        </authorList>
    </citation>
    <scope>NUCLEOTIDE SEQUENCE</scope>
    <source>
        <strain evidence="8">GMGI-L3</strain>
    </source>
</reference>
<dbReference type="GO" id="GO:0019901">
    <property type="term" value="F:protein kinase binding"/>
    <property type="evidence" value="ECO:0007669"/>
    <property type="project" value="InterPro"/>
</dbReference>
<feature type="region of interest" description="Disordered" evidence="6">
    <location>
        <begin position="471"/>
        <end position="501"/>
    </location>
</feature>
<evidence type="ECO:0000256" key="4">
    <source>
        <dbReference type="PROSITE-ProRule" id="PRU00146"/>
    </source>
</evidence>
<comment type="caution">
    <text evidence="8">The sequence shown here is derived from an EMBL/GenBank/DDBJ whole genome shotgun (WGS) entry which is preliminary data.</text>
</comment>
<protein>
    <submittedName>
        <fullName evidence="8">Hsp90 co-chaperone Cdc37-like</fullName>
    </submittedName>
</protein>
<dbReference type="SMART" id="SM00249">
    <property type="entry name" value="PHD"/>
    <property type="match status" value="1"/>
</dbReference>
<dbReference type="PROSITE" id="PS50016">
    <property type="entry name" value="ZF_PHD_2"/>
    <property type="match status" value="1"/>
</dbReference>
<dbReference type="PANTHER" id="PTHR12800">
    <property type="entry name" value="CDC37-RELATED"/>
    <property type="match status" value="1"/>
</dbReference>
<keyword evidence="3" id="KW-0862">Zinc</keyword>
<evidence type="ECO:0000259" key="7">
    <source>
        <dbReference type="PROSITE" id="PS50016"/>
    </source>
</evidence>
<dbReference type="GO" id="GO:0051087">
    <property type="term" value="F:protein-folding chaperone binding"/>
    <property type="evidence" value="ECO:0007669"/>
    <property type="project" value="TreeGrafter"/>
</dbReference>
<dbReference type="InterPro" id="IPR013083">
    <property type="entry name" value="Znf_RING/FYVE/PHD"/>
</dbReference>
<keyword evidence="5" id="KW-0175">Coiled coil</keyword>
<dbReference type="GO" id="GO:0006457">
    <property type="term" value="P:protein folding"/>
    <property type="evidence" value="ECO:0007669"/>
    <property type="project" value="TreeGrafter"/>
</dbReference>
<dbReference type="PANTHER" id="PTHR12800:SF4">
    <property type="entry name" value="HSP90 CO-CHAPERONE CDC37"/>
    <property type="match status" value="1"/>
</dbReference>
<keyword evidence="2 4" id="KW-0863">Zinc-finger</keyword>
<dbReference type="GO" id="GO:0005737">
    <property type="term" value="C:cytoplasm"/>
    <property type="evidence" value="ECO:0007669"/>
    <property type="project" value="TreeGrafter"/>
</dbReference>
<dbReference type="Pfam" id="PF00628">
    <property type="entry name" value="PHD"/>
    <property type="match status" value="1"/>
</dbReference>
<dbReference type="Pfam" id="PF03234">
    <property type="entry name" value="CDC37_N"/>
    <property type="match status" value="1"/>
</dbReference>
<evidence type="ECO:0000256" key="6">
    <source>
        <dbReference type="SAM" id="MobiDB-lite"/>
    </source>
</evidence>
<dbReference type="PROSITE" id="PS01359">
    <property type="entry name" value="ZF_PHD_1"/>
    <property type="match status" value="1"/>
</dbReference>
<dbReference type="GO" id="GO:0051082">
    <property type="term" value="F:unfolded protein binding"/>
    <property type="evidence" value="ECO:0007669"/>
    <property type="project" value="TreeGrafter"/>
</dbReference>
<dbReference type="CDD" id="cd15489">
    <property type="entry name" value="PHD_SF"/>
    <property type="match status" value="1"/>
</dbReference>
<feature type="coiled-coil region" evidence="5">
    <location>
        <begin position="384"/>
        <end position="457"/>
    </location>
</feature>
<evidence type="ECO:0000313" key="9">
    <source>
        <dbReference type="Proteomes" id="UP000747542"/>
    </source>
</evidence>
<dbReference type="InterPro" id="IPR013855">
    <property type="entry name" value="Cdc37_N_dom"/>
</dbReference>
<evidence type="ECO:0000256" key="1">
    <source>
        <dbReference type="ARBA" id="ARBA00022723"/>
    </source>
</evidence>
<dbReference type="Gene3D" id="3.30.40.10">
    <property type="entry name" value="Zinc/RING finger domain, C3HC4 (zinc finger)"/>
    <property type="match status" value="1"/>
</dbReference>
<keyword evidence="9" id="KW-1185">Reference proteome</keyword>
<sequence>MCGECGVTVKDSDKAVSCDVCEVWFHIECEKLPEEVYNFMQDEEAGGVLMWYCSHCKKGCAKLHKCIKRIEQQQVEQMTRQNELEGKINQLREFTAQEHDKNKEIEVRMGILEAKSIEINDVLETNAKNDRGFENRLGTLEARTVGLEGTVDSGRATGSATEVKQEDNTGKPEPVVEGDGKYSPSIALQEVKPKHYRYEPITAEYNLEGYDIIEQNLLNKEGRDLYKDEEKVQKTVNDQEKADVLSEQFSRVFTKEPDRGTPTANKKDGYHMYTTIKKTTVEKDIVVVIDDKLTFSDHLAEKINKANKIKIYKTRARLNLRRHSFTSSVVNNWNSLPEWVVNVETVEKFEAKLDKYWKNQQQISDDEDDTHPNIDTPSLFRWRHQARLERMAEKEKELEKIKKEKQEYDRQVKTLKQKLETEPTHDSTDMSKLKEALAELEKKGANLLGKQKDLEKKEKLEPWNVDTISSDGFSKTIINKPGQRNADDLSEEEKEKRMKEFVKKNESDIKKYGMFRNFDDSPIPYGN</sequence>
<dbReference type="EMBL" id="JAHLQT010007025">
    <property type="protein sequence ID" value="KAG7174761.1"/>
    <property type="molecule type" value="Genomic_DNA"/>
</dbReference>
<evidence type="ECO:0000256" key="5">
    <source>
        <dbReference type="SAM" id="Coils"/>
    </source>
</evidence>
<dbReference type="SMART" id="SM01071">
    <property type="entry name" value="CDC37_N"/>
    <property type="match status" value="1"/>
</dbReference>
<name>A0A8J5N7R1_HOMAM</name>
<feature type="domain" description="PHD-type" evidence="7">
    <location>
        <begin position="1"/>
        <end position="59"/>
    </location>
</feature>
<proteinExistence type="predicted"/>
<dbReference type="GO" id="GO:0050821">
    <property type="term" value="P:protein stabilization"/>
    <property type="evidence" value="ECO:0007669"/>
    <property type="project" value="TreeGrafter"/>
</dbReference>
<accession>A0A8J5N7R1</accession>
<dbReference type="InterPro" id="IPR019786">
    <property type="entry name" value="Zinc_finger_PHD-type_CS"/>
</dbReference>
<dbReference type="SUPFAM" id="SSF57903">
    <property type="entry name" value="FYVE/PHD zinc finger"/>
    <property type="match status" value="1"/>
</dbReference>
<dbReference type="Proteomes" id="UP000747542">
    <property type="component" value="Unassembled WGS sequence"/>
</dbReference>